<dbReference type="InterPro" id="IPR034159">
    <property type="entry name" value="SF3B4_RRM2"/>
</dbReference>
<evidence type="ECO:0000256" key="8">
    <source>
        <dbReference type="ARBA" id="ARBA00023242"/>
    </source>
</evidence>
<dbReference type="CDD" id="cd12335">
    <property type="entry name" value="RRM2_SF3B4"/>
    <property type="match status" value="1"/>
</dbReference>
<feature type="domain" description="RRM" evidence="12">
    <location>
        <begin position="431"/>
        <end position="509"/>
    </location>
</feature>
<keyword evidence="3" id="KW-0507">mRNA processing</keyword>
<dbReference type="SMART" id="SM00360">
    <property type="entry name" value="RRM"/>
    <property type="match status" value="2"/>
</dbReference>
<feature type="region of interest" description="Disordered" evidence="11">
    <location>
        <begin position="599"/>
        <end position="624"/>
    </location>
</feature>
<dbReference type="InterPro" id="IPR056789">
    <property type="entry name" value="LRR_R13L1-DRL21"/>
</dbReference>
<keyword evidence="7" id="KW-0508">mRNA splicing</keyword>
<name>A0A317YE90_MAIZE</name>
<dbReference type="EMBL" id="NCVQ01000001">
    <property type="protein sequence ID" value="PWZ56426.1"/>
    <property type="molecule type" value="Genomic_DNA"/>
</dbReference>
<evidence type="ECO:0000256" key="9">
    <source>
        <dbReference type="ARBA" id="ARBA00070533"/>
    </source>
</evidence>
<feature type="domain" description="RRM" evidence="12">
    <location>
        <begin position="518"/>
        <end position="597"/>
    </location>
</feature>
<dbReference type="InterPro" id="IPR035979">
    <property type="entry name" value="RBD_domain_sf"/>
</dbReference>
<dbReference type="GO" id="GO:0003723">
    <property type="term" value="F:RNA binding"/>
    <property type="evidence" value="ECO:0007669"/>
    <property type="project" value="UniProtKB-UniRule"/>
</dbReference>
<dbReference type="FunFam" id="3.30.70.330:FF:000059">
    <property type="entry name" value="splicing factor 3B subunit 4"/>
    <property type="match status" value="1"/>
</dbReference>
<comment type="subcellular location">
    <subcellularLocation>
        <location evidence="1">Nucleus</location>
    </subcellularLocation>
</comment>
<dbReference type="InterPro" id="IPR012677">
    <property type="entry name" value="Nucleotide-bd_a/b_plait_sf"/>
</dbReference>
<keyword evidence="8" id="KW-0539">Nucleus</keyword>
<gene>
    <name evidence="13" type="primary">SF3B4_2</name>
    <name evidence="13" type="ORF">Zm00014a_041648</name>
</gene>
<dbReference type="GO" id="GO:0008380">
    <property type="term" value="P:RNA splicing"/>
    <property type="evidence" value="ECO:0007669"/>
    <property type="project" value="UniProtKB-KW"/>
</dbReference>
<evidence type="ECO:0000256" key="2">
    <source>
        <dbReference type="ARBA" id="ARBA00008363"/>
    </source>
</evidence>
<dbReference type="PROSITE" id="PS50102">
    <property type="entry name" value="RRM"/>
    <property type="match status" value="2"/>
</dbReference>
<accession>A0A317YE90</accession>
<evidence type="ECO:0000256" key="1">
    <source>
        <dbReference type="ARBA" id="ARBA00004123"/>
    </source>
</evidence>
<reference evidence="13" key="1">
    <citation type="journal article" date="2018" name="Nat. Genet.">
        <title>Extensive intraspecific gene order and gene structural variations between Mo17 and other maize genomes.</title>
        <authorList>
            <person name="Sun S."/>
            <person name="Zhou Y."/>
            <person name="Chen J."/>
            <person name="Shi J."/>
            <person name="Zhao H."/>
            <person name="Zhao H."/>
            <person name="Song W."/>
            <person name="Zhang M."/>
            <person name="Cui Y."/>
            <person name="Dong X."/>
            <person name="Liu H."/>
            <person name="Ma X."/>
            <person name="Jiao Y."/>
            <person name="Wang B."/>
            <person name="Wei X."/>
            <person name="Stein J.C."/>
            <person name="Glaubitz J.C."/>
            <person name="Lu F."/>
            <person name="Yu G."/>
            <person name="Liang C."/>
            <person name="Fengler K."/>
            <person name="Li B."/>
            <person name="Rafalski A."/>
            <person name="Schnable P.S."/>
            <person name="Ware D.H."/>
            <person name="Buckler E.S."/>
            <person name="Lai J."/>
        </authorList>
    </citation>
    <scope>NUCLEOTIDE SEQUENCE [LARGE SCALE GENOMIC DNA]</scope>
    <source>
        <tissue evidence="13">Seedling</tissue>
    </source>
</reference>
<keyword evidence="6 10" id="KW-0694">RNA-binding</keyword>
<evidence type="ECO:0000256" key="3">
    <source>
        <dbReference type="ARBA" id="ARBA00022664"/>
    </source>
</evidence>
<dbReference type="PANTHER" id="PTHR48030">
    <property type="entry name" value="SPLICING FACTOR 3B SUBUNIT 4"/>
    <property type="match status" value="1"/>
</dbReference>
<evidence type="ECO:0000256" key="5">
    <source>
        <dbReference type="ARBA" id="ARBA00022737"/>
    </source>
</evidence>
<dbReference type="SUPFAM" id="SSF54928">
    <property type="entry name" value="RNA-binding domain, RBD"/>
    <property type="match status" value="1"/>
</dbReference>
<keyword evidence="4" id="KW-0747">Spliceosome</keyword>
<dbReference type="Pfam" id="PF25019">
    <property type="entry name" value="LRR_R13L1-DRL21"/>
    <property type="match status" value="1"/>
</dbReference>
<dbReference type="InterPro" id="IPR052084">
    <property type="entry name" value="SF3B4_spliceosome_assoc"/>
</dbReference>
<evidence type="ECO:0000256" key="6">
    <source>
        <dbReference type="ARBA" id="ARBA00022884"/>
    </source>
</evidence>
<dbReference type="Proteomes" id="UP000251960">
    <property type="component" value="Chromosome 1"/>
</dbReference>
<dbReference type="Gene3D" id="3.30.70.330">
    <property type="match status" value="2"/>
</dbReference>
<evidence type="ECO:0000259" key="12">
    <source>
        <dbReference type="PROSITE" id="PS50102"/>
    </source>
</evidence>
<comment type="caution">
    <text evidence="13">The sequence shown here is derived from an EMBL/GenBank/DDBJ whole genome shotgun (WGS) entry which is preliminary data.</text>
</comment>
<keyword evidence="5" id="KW-0677">Repeat</keyword>
<dbReference type="Pfam" id="PF00076">
    <property type="entry name" value="RRM_1"/>
    <property type="match status" value="2"/>
</dbReference>
<protein>
    <recommendedName>
        <fullName evidence="9">Splicing factor 3B subunit 4</fullName>
    </recommendedName>
</protein>
<dbReference type="GO" id="GO:0006397">
    <property type="term" value="P:mRNA processing"/>
    <property type="evidence" value="ECO:0007669"/>
    <property type="project" value="UniProtKB-KW"/>
</dbReference>
<dbReference type="ExpressionAtlas" id="A0A317YE90">
    <property type="expression patterns" value="baseline and differential"/>
</dbReference>
<evidence type="ECO:0000256" key="10">
    <source>
        <dbReference type="PROSITE-ProRule" id="PRU00176"/>
    </source>
</evidence>
<evidence type="ECO:0000256" key="4">
    <source>
        <dbReference type="ARBA" id="ARBA00022728"/>
    </source>
</evidence>
<evidence type="ECO:0000256" key="11">
    <source>
        <dbReference type="SAM" id="MobiDB-lite"/>
    </source>
</evidence>
<comment type="similarity">
    <text evidence="2">Belongs to the SF3B4 family.</text>
</comment>
<dbReference type="PANTHER" id="PTHR48030:SF3">
    <property type="entry name" value="SPLICING FACTOR 3B SUBUNIT 4"/>
    <property type="match status" value="1"/>
</dbReference>
<dbReference type="AlphaFoldDB" id="A0A317YE90"/>
<dbReference type="CDD" id="cd12334">
    <property type="entry name" value="RRM1_SF3B4"/>
    <property type="match status" value="1"/>
</dbReference>
<dbReference type="InterPro" id="IPR034158">
    <property type="entry name" value="SF3B4_RRM1"/>
</dbReference>
<sequence length="736" mass="81863">MLKQKNNIWSLELDWSSSQTKEELVSDAEQDQGVLGALEPPSQIKNMRICGYRGLCLPHWMMQNDSCCADKLIKQTSICQLLSLTDMTLEGFPNLKYIRGLLVFGSLKSLNLLRMANLEELWTTTNGSKIHGCCFPVLSELCITGCPKLNVKPYFPPSLITLSFEDSNEQLLSPSSFSHRLPLSADEPSSSCNVHSDSAALRLKKLRLPGSSSSWGYLRHCAELEILHIECCNDMAELLEILQNLTSHPWSTIFFMLAMKCYNLSRLVEIHMSLILLPLDGMLCSVDDDPEHGEALIANVECPHCCRMFCAQCKSSSSNERKDEQGREDLLPRKLNKRASGKVPQCKIYVEKIRGYVFIIYGRKLKHLEGPWTTVLTAWPEIAYRLSLHSLDVELGHGDGGASKSAMTTRIAPGVGANLLGQHSAERNQDATTYVGNLDPQVSEELLWELFVQAGPVVNVYVPKDRVTNLHQGYGFVEFRSEEDADYAIKILNMIKLYGKPIRVNKASQDKKSLDVGANLFIGNLDPDVDEKLLYDTFSAFGVIVTNPKIMRDPETGNSRGFGFVSYESFESSDQAIEAMNNQHLCNRPITVSYAYKKDTKGERHGTPAERLLASNNPGSQKNRPHTMFASGPPTQGLPNGVQAPDEATTTKYDAPSGWHGKAATSSHRYVSTTYVDATPTPTLITTRWNAPASHVYAATASTTIWLNTRKGKYRVVNVQAVTVDQGCWFLSYISL</sequence>
<evidence type="ECO:0000256" key="7">
    <source>
        <dbReference type="ARBA" id="ARBA00023187"/>
    </source>
</evidence>
<dbReference type="GO" id="GO:0005681">
    <property type="term" value="C:spliceosomal complex"/>
    <property type="evidence" value="ECO:0007669"/>
    <property type="project" value="UniProtKB-KW"/>
</dbReference>
<dbReference type="FunFam" id="3.30.70.330:FF:000121">
    <property type="entry name" value="Splicing factor 3b subunit 4"/>
    <property type="match status" value="1"/>
</dbReference>
<dbReference type="InterPro" id="IPR000504">
    <property type="entry name" value="RRM_dom"/>
</dbReference>
<organism evidence="13">
    <name type="scientific">Zea mays</name>
    <name type="common">Maize</name>
    <dbReference type="NCBI Taxonomy" id="4577"/>
    <lineage>
        <taxon>Eukaryota</taxon>
        <taxon>Viridiplantae</taxon>
        <taxon>Streptophyta</taxon>
        <taxon>Embryophyta</taxon>
        <taxon>Tracheophyta</taxon>
        <taxon>Spermatophyta</taxon>
        <taxon>Magnoliopsida</taxon>
        <taxon>Liliopsida</taxon>
        <taxon>Poales</taxon>
        <taxon>Poaceae</taxon>
        <taxon>PACMAD clade</taxon>
        <taxon>Panicoideae</taxon>
        <taxon>Andropogonodae</taxon>
        <taxon>Andropogoneae</taxon>
        <taxon>Tripsacinae</taxon>
        <taxon>Zea</taxon>
    </lineage>
</organism>
<feature type="compositionally biased region" description="Basic and acidic residues" evidence="11">
    <location>
        <begin position="599"/>
        <end position="608"/>
    </location>
</feature>
<proteinExistence type="inferred from homology"/>
<evidence type="ECO:0000313" key="13">
    <source>
        <dbReference type="EMBL" id="PWZ56426.1"/>
    </source>
</evidence>